<evidence type="ECO:0000313" key="8">
    <source>
        <dbReference type="EMBL" id="VFU14510.1"/>
    </source>
</evidence>
<dbReference type="PROSITE" id="PS50110">
    <property type="entry name" value="RESPONSE_REGULATORY"/>
    <property type="match status" value="1"/>
</dbReference>
<dbReference type="SMART" id="SM00448">
    <property type="entry name" value="REC"/>
    <property type="match status" value="1"/>
</dbReference>
<dbReference type="CDD" id="cd00156">
    <property type="entry name" value="REC"/>
    <property type="match status" value="1"/>
</dbReference>
<dbReference type="GO" id="GO:0000160">
    <property type="term" value="P:phosphorelay signal transduction system"/>
    <property type="evidence" value="ECO:0007669"/>
    <property type="project" value="InterPro"/>
</dbReference>
<proteinExistence type="predicted"/>
<dbReference type="Gene3D" id="3.40.50.300">
    <property type="entry name" value="P-loop containing nucleotide triphosphate hydrolases"/>
    <property type="match status" value="1"/>
</dbReference>
<gene>
    <name evidence="8" type="primary">qseF</name>
    <name evidence="8" type="ORF">SCFA_30039</name>
</gene>
<sequence>MKPSYETCMDDRKKILIIDDDKLVCSSIANVARSLGYESAQAFTLEEGLDAIRSAPFDVVFLDVRMPDGNGIDILPQVCRNSGSPEVIVITAYGDPESVESALSKGAWDYIEKPFSKTDLAQLLKDALLYHESNTLPQAALDFEKEGILGHSPGMKKCLTLLSKTLSNDASVLITGETGTGKELFARAIHNHSLRKDHDFVVVDCAALPPNLVESILFGHEKGSYTGADKAQPGLVYQANKGTLFLDEVGELPLSIQKKFLRVLQEGRFRPIGKSSEVESDFRVISATNRDLDDLVAKKAFRKDLLFRLRSITIDLPPLRERPEDIQDLTNHYLKRHSKKYGIKPKRVSAGFRDILMQYSWPGNVRELIHALESALAVAHDSPILVPKHLPYHIHVQVKRIAAARKQVQPGGLQAFGDNTLPSLKDVREEAVSEIEEQYLKELMRQTKADIRAACRVSGLSRSRLYALLKQYEIS</sequence>
<dbReference type="Pfam" id="PF00158">
    <property type="entry name" value="Sigma54_activat"/>
    <property type="match status" value="1"/>
</dbReference>
<dbReference type="EMBL" id="CAADRM010000092">
    <property type="protein sequence ID" value="VFU14510.1"/>
    <property type="molecule type" value="Genomic_DNA"/>
</dbReference>
<accession>A0A485LZ37</accession>
<dbReference type="PROSITE" id="PS50045">
    <property type="entry name" value="SIGMA54_INTERACT_4"/>
    <property type="match status" value="1"/>
</dbReference>
<feature type="domain" description="Sigma-54 factor interaction" evidence="6">
    <location>
        <begin position="148"/>
        <end position="377"/>
    </location>
</feature>
<dbReference type="InterPro" id="IPR002078">
    <property type="entry name" value="Sigma_54_int"/>
</dbReference>
<dbReference type="PROSITE" id="PS00688">
    <property type="entry name" value="SIGMA54_INTERACT_3"/>
    <property type="match status" value="1"/>
</dbReference>
<dbReference type="InterPro" id="IPR025944">
    <property type="entry name" value="Sigma_54_int_dom_CS"/>
</dbReference>
<evidence type="ECO:0000256" key="1">
    <source>
        <dbReference type="ARBA" id="ARBA00022741"/>
    </source>
</evidence>
<name>A0A485LZ37_9ZZZZ</name>
<evidence type="ECO:0000256" key="2">
    <source>
        <dbReference type="ARBA" id="ARBA00022840"/>
    </source>
</evidence>
<dbReference type="InterPro" id="IPR025662">
    <property type="entry name" value="Sigma_54_int_dom_ATP-bd_1"/>
</dbReference>
<evidence type="ECO:0000259" key="7">
    <source>
        <dbReference type="PROSITE" id="PS50110"/>
    </source>
</evidence>
<protein>
    <submittedName>
        <fullName evidence="8">Transcriptional regulatory protein QseF</fullName>
    </submittedName>
</protein>
<dbReference type="SMART" id="SM00382">
    <property type="entry name" value="AAA"/>
    <property type="match status" value="1"/>
</dbReference>
<dbReference type="GO" id="GO:0006355">
    <property type="term" value="P:regulation of DNA-templated transcription"/>
    <property type="evidence" value="ECO:0007669"/>
    <property type="project" value="InterPro"/>
</dbReference>
<dbReference type="SUPFAM" id="SSF46689">
    <property type="entry name" value="Homeodomain-like"/>
    <property type="match status" value="1"/>
</dbReference>
<keyword evidence="3" id="KW-0805">Transcription regulation</keyword>
<dbReference type="InterPro" id="IPR025943">
    <property type="entry name" value="Sigma_54_int_dom_ATP-bd_2"/>
</dbReference>
<dbReference type="CDD" id="cd00009">
    <property type="entry name" value="AAA"/>
    <property type="match status" value="1"/>
</dbReference>
<keyword evidence="5" id="KW-0804">Transcription</keyword>
<evidence type="ECO:0000256" key="4">
    <source>
        <dbReference type="ARBA" id="ARBA00023125"/>
    </source>
</evidence>
<dbReference type="AlphaFoldDB" id="A0A485LZ37"/>
<evidence type="ECO:0000256" key="3">
    <source>
        <dbReference type="ARBA" id="ARBA00023015"/>
    </source>
</evidence>
<dbReference type="PROSITE" id="PS00675">
    <property type="entry name" value="SIGMA54_INTERACT_1"/>
    <property type="match status" value="1"/>
</dbReference>
<dbReference type="GO" id="GO:0003677">
    <property type="term" value="F:DNA binding"/>
    <property type="evidence" value="ECO:0007669"/>
    <property type="project" value="UniProtKB-KW"/>
</dbReference>
<dbReference type="InterPro" id="IPR058031">
    <property type="entry name" value="AAA_lid_NorR"/>
</dbReference>
<keyword evidence="4" id="KW-0238">DNA-binding</keyword>
<dbReference type="PROSITE" id="PS00676">
    <property type="entry name" value="SIGMA54_INTERACT_2"/>
    <property type="match status" value="1"/>
</dbReference>
<dbReference type="InterPro" id="IPR027417">
    <property type="entry name" value="P-loop_NTPase"/>
</dbReference>
<dbReference type="GO" id="GO:0005524">
    <property type="term" value="F:ATP binding"/>
    <property type="evidence" value="ECO:0007669"/>
    <property type="project" value="UniProtKB-KW"/>
</dbReference>
<dbReference type="Pfam" id="PF25601">
    <property type="entry name" value="AAA_lid_14"/>
    <property type="match status" value="1"/>
</dbReference>
<dbReference type="Pfam" id="PF00072">
    <property type="entry name" value="Response_reg"/>
    <property type="match status" value="1"/>
</dbReference>
<dbReference type="SUPFAM" id="SSF52540">
    <property type="entry name" value="P-loop containing nucleoside triphosphate hydrolases"/>
    <property type="match status" value="1"/>
</dbReference>
<dbReference type="PANTHER" id="PTHR32071">
    <property type="entry name" value="TRANSCRIPTIONAL REGULATORY PROTEIN"/>
    <property type="match status" value="1"/>
</dbReference>
<organism evidence="8">
    <name type="scientific">anaerobic digester metagenome</name>
    <dbReference type="NCBI Taxonomy" id="1263854"/>
    <lineage>
        <taxon>unclassified sequences</taxon>
        <taxon>metagenomes</taxon>
        <taxon>ecological metagenomes</taxon>
    </lineage>
</organism>
<dbReference type="InterPro" id="IPR003593">
    <property type="entry name" value="AAA+_ATPase"/>
</dbReference>
<keyword evidence="2" id="KW-0067">ATP-binding</keyword>
<dbReference type="FunFam" id="3.40.50.300:FF:000006">
    <property type="entry name" value="DNA-binding transcriptional regulator NtrC"/>
    <property type="match status" value="1"/>
</dbReference>
<dbReference type="InterPro" id="IPR011006">
    <property type="entry name" value="CheY-like_superfamily"/>
</dbReference>
<reference evidence="8" key="1">
    <citation type="submission" date="2019-03" db="EMBL/GenBank/DDBJ databases">
        <authorList>
            <person name="Hao L."/>
        </authorList>
    </citation>
    <scope>NUCLEOTIDE SEQUENCE</scope>
</reference>
<evidence type="ECO:0000256" key="5">
    <source>
        <dbReference type="ARBA" id="ARBA00023163"/>
    </source>
</evidence>
<feature type="domain" description="Response regulatory" evidence="7">
    <location>
        <begin position="14"/>
        <end position="128"/>
    </location>
</feature>
<dbReference type="InterPro" id="IPR009057">
    <property type="entry name" value="Homeodomain-like_sf"/>
</dbReference>
<dbReference type="PANTHER" id="PTHR32071:SF113">
    <property type="entry name" value="ALGINATE BIOSYNTHESIS TRANSCRIPTIONAL REGULATORY PROTEIN ALGB"/>
    <property type="match status" value="1"/>
</dbReference>
<dbReference type="Gene3D" id="3.40.50.2300">
    <property type="match status" value="1"/>
</dbReference>
<dbReference type="SUPFAM" id="SSF52172">
    <property type="entry name" value="CheY-like"/>
    <property type="match status" value="1"/>
</dbReference>
<evidence type="ECO:0000259" key="6">
    <source>
        <dbReference type="PROSITE" id="PS50045"/>
    </source>
</evidence>
<dbReference type="Gene3D" id="1.10.8.60">
    <property type="match status" value="1"/>
</dbReference>
<keyword evidence="1" id="KW-0547">Nucleotide-binding</keyword>
<dbReference type="InterPro" id="IPR001789">
    <property type="entry name" value="Sig_transdc_resp-reg_receiver"/>
</dbReference>
<dbReference type="Gene3D" id="1.10.10.60">
    <property type="entry name" value="Homeodomain-like"/>
    <property type="match status" value="1"/>
</dbReference>